<proteinExistence type="predicted"/>
<feature type="region of interest" description="Disordered" evidence="1">
    <location>
        <begin position="30"/>
        <end position="51"/>
    </location>
</feature>
<evidence type="ECO:0000313" key="2">
    <source>
        <dbReference type="EMBL" id="KAG5647102.1"/>
    </source>
</evidence>
<sequence length="51" mass="6170">MGKAKKTRKFATVKRMLNPNDIRLKENQLKQKKKEEEEKEKLVRRMYAPLP</sequence>
<protein>
    <submittedName>
        <fullName evidence="2">Uncharacterized protein</fullName>
    </submittedName>
</protein>
<evidence type="ECO:0000256" key="1">
    <source>
        <dbReference type="SAM" id="MobiDB-lite"/>
    </source>
</evidence>
<reference evidence="2" key="2">
    <citation type="submission" date="2021-10" db="EMBL/GenBank/DDBJ databases">
        <title>Phylogenomics reveals ancestral predisposition of the termite-cultivated fungus Termitomyces towards a domesticated lifestyle.</title>
        <authorList>
            <person name="Auxier B."/>
            <person name="Grum-Grzhimaylo A."/>
            <person name="Cardenas M.E."/>
            <person name="Lodge J.D."/>
            <person name="Laessoe T."/>
            <person name="Pedersen O."/>
            <person name="Smith M.E."/>
            <person name="Kuyper T.W."/>
            <person name="Franco-Molano E.A."/>
            <person name="Baroni T.J."/>
            <person name="Aanen D.K."/>
        </authorList>
    </citation>
    <scope>NUCLEOTIDE SEQUENCE</scope>
    <source>
        <strain evidence="2">AP01</strain>
        <tissue evidence="2">Mycelium</tissue>
    </source>
</reference>
<evidence type="ECO:0000313" key="3">
    <source>
        <dbReference type="Proteomes" id="UP000775547"/>
    </source>
</evidence>
<dbReference type="Proteomes" id="UP000775547">
    <property type="component" value="Unassembled WGS sequence"/>
</dbReference>
<reference evidence="2" key="1">
    <citation type="submission" date="2020-07" db="EMBL/GenBank/DDBJ databases">
        <authorList>
            <person name="Nieuwenhuis M."/>
            <person name="Van De Peppel L.J.J."/>
        </authorList>
    </citation>
    <scope>NUCLEOTIDE SEQUENCE</scope>
    <source>
        <strain evidence="2">AP01</strain>
        <tissue evidence="2">Mycelium</tissue>
    </source>
</reference>
<dbReference type="AlphaFoldDB" id="A0A9P7GAL8"/>
<name>A0A9P7GAL8_9AGAR</name>
<feature type="compositionally biased region" description="Basic and acidic residues" evidence="1">
    <location>
        <begin position="30"/>
        <end position="43"/>
    </location>
</feature>
<gene>
    <name evidence="2" type="ORF">DXG03_001473</name>
</gene>
<accession>A0A9P7GAL8</accession>
<dbReference type="EMBL" id="JABCKV010000013">
    <property type="protein sequence ID" value="KAG5647102.1"/>
    <property type="molecule type" value="Genomic_DNA"/>
</dbReference>
<comment type="caution">
    <text evidence="2">The sequence shown here is derived from an EMBL/GenBank/DDBJ whole genome shotgun (WGS) entry which is preliminary data.</text>
</comment>
<keyword evidence="3" id="KW-1185">Reference proteome</keyword>
<organism evidence="2 3">
    <name type="scientific">Asterophora parasitica</name>
    <dbReference type="NCBI Taxonomy" id="117018"/>
    <lineage>
        <taxon>Eukaryota</taxon>
        <taxon>Fungi</taxon>
        <taxon>Dikarya</taxon>
        <taxon>Basidiomycota</taxon>
        <taxon>Agaricomycotina</taxon>
        <taxon>Agaricomycetes</taxon>
        <taxon>Agaricomycetidae</taxon>
        <taxon>Agaricales</taxon>
        <taxon>Tricholomatineae</taxon>
        <taxon>Lyophyllaceae</taxon>
        <taxon>Asterophora</taxon>
    </lineage>
</organism>